<dbReference type="AlphaFoldDB" id="A0A7S4FZJ3"/>
<sequence length="99" mass="10570">MYLKTISCRDTMIFGGNFMGSQDTPALPDPSGGGPPPAQAASHGMSPVVQGLEWPHGLPLDPDLTLREEGRDTTPQCPLLSHRRYSSCVGPCDAYRSGL</sequence>
<reference evidence="2" key="1">
    <citation type="submission" date="2021-01" db="EMBL/GenBank/DDBJ databases">
        <authorList>
            <person name="Corre E."/>
            <person name="Pelletier E."/>
            <person name="Niang G."/>
            <person name="Scheremetjew M."/>
            <person name="Finn R."/>
            <person name="Kale V."/>
            <person name="Holt S."/>
            <person name="Cochrane G."/>
            <person name="Meng A."/>
            <person name="Brown T."/>
            <person name="Cohen L."/>
        </authorList>
    </citation>
    <scope>NUCLEOTIDE SEQUENCE</scope>
    <source>
        <strain evidence="2">CCMP1594</strain>
    </source>
</reference>
<organism evidence="2">
    <name type="scientific">Eutreptiella gymnastica</name>
    <dbReference type="NCBI Taxonomy" id="73025"/>
    <lineage>
        <taxon>Eukaryota</taxon>
        <taxon>Discoba</taxon>
        <taxon>Euglenozoa</taxon>
        <taxon>Euglenida</taxon>
        <taxon>Spirocuta</taxon>
        <taxon>Euglenophyceae</taxon>
        <taxon>Eutreptiales</taxon>
        <taxon>Eutreptiaceae</taxon>
        <taxon>Eutreptiella</taxon>
    </lineage>
</organism>
<evidence type="ECO:0000313" key="2">
    <source>
        <dbReference type="EMBL" id="CAE0820350.1"/>
    </source>
</evidence>
<accession>A0A7S4FZJ3</accession>
<dbReference type="EMBL" id="HBJA01090552">
    <property type="protein sequence ID" value="CAE0820350.1"/>
    <property type="molecule type" value="Transcribed_RNA"/>
</dbReference>
<gene>
    <name evidence="2" type="ORF">EGYM00163_LOCUS31522</name>
</gene>
<feature type="region of interest" description="Disordered" evidence="1">
    <location>
        <begin position="19"/>
        <end position="77"/>
    </location>
</feature>
<name>A0A7S4FZJ3_9EUGL</name>
<proteinExistence type="predicted"/>
<evidence type="ECO:0000256" key="1">
    <source>
        <dbReference type="SAM" id="MobiDB-lite"/>
    </source>
</evidence>
<protein>
    <submittedName>
        <fullName evidence="2">Uncharacterized protein</fullName>
    </submittedName>
</protein>